<dbReference type="Proteomes" id="UP000284842">
    <property type="component" value="Unassembled WGS sequence"/>
</dbReference>
<accession>A0A409WQI0</accession>
<organism evidence="1 2">
    <name type="scientific">Panaeolus cyanescens</name>
    <dbReference type="NCBI Taxonomy" id="181874"/>
    <lineage>
        <taxon>Eukaryota</taxon>
        <taxon>Fungi</taxon>
        <taxon>Dikarya</taxon>
        <taxon>Basidiomycota</taxon>
        <taxon>Agaricomycotina</taxon>
        <taxon>Agaricomycetes</taxon>
        <taxon>Agaricomycetidae</taxon>
        <taxon>Agaricales</taxon>
        <taxon>Agaricineae</taxon>
        <taxon>Galeropsidaceae</taxon>
        <taxon>Panaeolus</taxon>
    </lineage>
</organism>
<protein>
    <submittedName>
        <fullName evidence="1">Uncharacterized protein</fullName>
    </submittedName>
</protein>
<dbReference type="AlphaFoldDB" id="A0A409WQI0"/>
<name>A0A409WQI0_9AGAR</name>
<reference evidence="1 2" key="1">
    <citation type="journal article" date="2018" name="Evol. Lett.">
        <title>Horizontal gene cluster transfer increased hallucinogenic mushroom diversity.</title>
        <authorList>
            <person name="Reynolds H.T."/>
            <person name="Vijayakumar V."/>
            <person name="Gluck-Thaler E."/>
            <person name="Korotkin H.B."/>
            <person name="Matheny P.B."/>
            <person name="Slot J.C."/>
        </authorList>
    </citation>
    <scope>NUCLEOTIDE SEQUENCE [LARGE SCALE GENOMIC DNA]</scope>
    <source>
        <strain evidence="1 2">2629</strain>
    </source>
</reference>
<evidence type="ECO:0000313" key="2">
    <source>
        <dbReference type="Proteomes" id="UP000284842"/>
    </source>
</evidence>
<dbReference type="EMBL" id="NHTK01005338">
    <property type="protein sequence ID" value="PPQ80785.1"/>
    <property type="molecule type" value="Genomic_DNA"/>
</dbReference>
<proteinExistence type="predicted"/>
<gene>
    <name evidence="1" type="ORF">CVT24_011489</name>
</gene>
<dbReference type="OrthoDB" id="3130105at2759"/>
<sequence>MSVSNSMHENKTPNLPLDILWNIFKQYPKTPCTTNPNTDTSSTCECLSSSRHLPPKDLDSACPNYIRELLALRVISKDFSIVIKQLVFQSSITVRRKAWITQRQCEITSALLDAQNGDGGITIRECIRSIQWKHTPNKEVKANIDQRHLQLLNSQLAWTHSLPNLSSLYITHGEHGITNPETKNYFDDFSLTTVVAHYMSTNTLSTLSLDHISNVPIHTLLSNSSLYTLILQHSTFATCSSDPMKSQPDASTSANYNLRNLTITGGKTPFLPLLPHLPKLQSLIINIAGTVSHTRTRTRTHNSLDPENAWAALPPQPWSHLEVLKFCGNLIAFDKMFKVGEADRVGMVLFPRLSVLEVKDEPEIAFNLGATSTQGHVFDDQWVLRAREGSDFRLQTSKSLEMACLKRLVIDQTSCTYLSYTIHVQPGLTWY</sequence>
<dbReference type="InParanoid" id="A0A409WQI0"/>
<comment type="caution">
    <text evidence="1">The sequence shown here is derived from an EMBL/GenBank/DDBJ whole genome shotgun (WGS) entry which is preliminary data.</text>
</comment>
<keyword evidence="2" id="KW-1185">Reference proteome</keyword>
<dbReference type="SUPFAM" id="SSF52047">
    <property type="entry name" value="RNI-like"/>
    <property type="match status" value="1"/>
</dbReference>
<evidence type="ECO:0000313" key="1">
    <source>
        <dbReference type="EMBL" id="PPQ80785.1"/>
    </source>
</evidence>